<dbReference type="Gene3D" id="2.40.30.10">
    <property type="entry name" value="Translation factors"/>
    <property type="match status" value="2"/>
</dbReference>
<sequence>MSRHRVVRNLDLDEELDAYDGDEYYEEDSGVSMGDGEQMREGLYKVKEVIGGDIPGVTDRAIEEALWRYYYDIEKSVRYLLSTFAPAMVHRQNSHVGADHHATKPKPKPKQKKTVEESRASDVGRASKKINALPSPPFSVSCSAFSASDFFQDSPWLNIPLHRRGEIVIESLYPRGGLMGGSSSSTGAPTSSIGSGKMSKLAALAAARKKQNEKTAGGTESVGRPQSSSVNLLSKLGQKSKGMFEAEAHPEQQTQVGNDRTNRAFDARKHIAKRRGILELKGPEPEPQPEVTALKAPVKAKDMRPEDMQAKPSSFAITMLGGILDGRTQQKGSMIDDTFKLPYVTEGFTNFNAFKGPSPDDIVTSAQKRSGKGAKGTKSGSKQGAEGKAAKQLETTISNLSVGDSPLRVKPKNLDVMGEYARANTKNAANFVVIGHVDAGKSTLMGRLLYDLKVVDERTIEKFRKEAGKIGKSSFALAWVLDQTSEERNRGVTIDVAINKFETEKTRFTILDAPGHRDFIPNMIAGASQADFAVLVIDASTGSFESGFQARGQTKEHALLVRSMGVQRIVIAVNKLDTADWSHERFLEIKQQTLAFLTTAGFRSENLSFTPCSGLTGDNVVRKAGDGLMPWYNGPTLIEQLENSEPIRRAVEKPLRMTVNDIFKGGAQNPLSVSGRIDSGSFQVGDSVVVMPSVEKAIIRGIEVDQEPSDWAVAGQNVVLHLSEIDPIHLKTGDVLCSSISPIKNIVSFTAKVLAFDHITPMHVDVHRGRLHVPGRITSLIAVLDKGNGSIIKKKPRLVPPGSLARVKIEVENAVPLEAPTRVILRASGETVAAGLLE</sequence>
<keyword evidence="16" id="KW-1185">Reference proteome</keyword>
<feature type="compositionally biased region" description="Basic residues" evidence="13">
    <location>
        <begin position="103"/>
        <end position="112"/>
    </location>
</feature>
<dbReference type="GO" id="GO:0005829">
    <property type="term" value="C:cytosol"/>
    <property type="evidence" value="ECO:0007669"/>
    <property type="project" value="GOC"/>
</dbReference>
<evidence type="ECO:0000256" key="4">
    <source>
        <dbReference type="ARBA" id="ARBA00022490"/>
    </source>
</evidence>
<feature type="domain" description="Tr-type G" evidence="14">
    <location>
        <begin position="426"/>
        <end position="651"/>
    </location>
</feature>
<dbReference type="InterPro" id="IPR000795">
    <property type="entry name" value="T_Tr_GTP-bd_dom"/>
</dbReference>
<evidence type="ECO:0000256" key="5">
    <source>
        <dbReference type="ARBA" id="ARBA00022741"/>
    </source>
</evidence>
<dbReference type="Pfam" id="PF03144">
    <property type="entry name" value="GTP_EFTU_D2"/>
    <property type="match status" value="1"/>
</dbReference>
<feature type="region of interest" description="Disordered" evidence="13">
    <location>
        <begin position="280"/>
        <end position="309"/>
    </location>
</feature>
<dbReference type="InterPro" id="IPR009001">
    <property type="entry name" value="Transl_elong_EF1A/Init_IF2_C"/>
</dbReference>
<dbReference type="PRINTS" id="PR00315">
    <property type="entry name" value="ELONGATNFCT"/>
</dbReference>
<feature type="compositionally biased region" description="Basic and acidic residues" evidence="13">
    <location>
        <begin position="113"/>
        <end position="122"/>
    </location>
</feature>
<evidence type="ECO:0000256" key="13">
    <source>
        <dbReference type="SAM" id="MobiDB-lite"/>
    </source>
</evidence>
<keyword evidence="7" id="KW-0810">Translation regulation</keyword>
<evidence type="ECO:0000256" key="2">
    <source>
        <dbReference type="ARBA" id="ARBA00007249"/>
    </source>
</evidence>
<dbReference type="InterPro" id="IPR009000">
    <property type="entry name" value="Transl_B-barrel_sf"/>
</dbReference>
<dbReference type="GO" id="GO:0005525">
    <property type="term" value="F:GTP binding"/>
    <property type="evidence" value="ECO:0007669"/>
    <property type="project" value="UniProtKB-KW"/>
</dbReference>
<dbReference type="InterPro" id="IPR050100">
    <property type="entry name" value="TRAFAC_GTPase_members"/>
</dbReference>
<dbReference type="CDD" id="cd01883">
    <property type="entry name" value="EF1_alpha"/>
    <property type="match status" value="1"/>
</dbReference>
<dbReference type="SUPFAM" id="SSF52540">
    <property type="entry name" value="P-loop containing nucleoside triphosphate hydrolases"/>
    <property type="match status" value="1"/>
</dbReference>
<keyword evidence="9" id="KW-0342">GTP-binding</keyword>
<dbReference type="GO" id="GO:0002184">
    <property type="term" value="P:cytoplasmic translational termination"/>
    <property type="evidence" value="ECO:0007669"/>
    <property type="project" value="UniProtKB-ARBA"/>
</dbReference>
<dbReference type="Pfam" id="PF00009">
    <property type="entry name" value="GTP_EFTU"/>
    <property type="match status" value="1"/>
</dbReference>
<accession>A0A9P8I8G4</accession>
<comment type="caution">
    <text evidence="15">The sequence shown here is derived from an EMBL/GenBank/DDBJ whole genome shotgun (WGS) entry which is preliminary data.</text>
</comment>
<dbReference type="Pfam" id="PF22594">
    <property type="entry name" value="GTP-eEF1A_C"/>
    <property type="match status" value="1"/>
</dbReference>
<dbReference type="OrthoDB" id="342024at2759"/>
<dbReference type="GO" id="GO:0003924">
    <property type="term" value="F:GTPase activity"/>
    <property type="evidence" value="ECO:0007669"/>
    <property type="project" value="InterPro"/>
</dbReference>
<dbReference type="AlphaFoldDB" id="A0A9P8I8G4"/>
<evidence type="ECO:0000256" key="11">
    <source>
        <dbReference type="ARBA" id="ARBA00063537"/>
    </source>
</evidence>
<comment type="subcellular location">
    <subcellularLocation>
        <location evidence="1">Cytoplasm</location>
    </subcellularLocation>
</comment>
<evidence type="ECO:0000256" key="3">
    <source>
        <dbReference type="ARBA" id="ARBA00013870"/>
    </source>
</evidence>
<proteinExistence type="inferred from homology"/>
<feature type="region of interest" description="Disordered" evidence="13">
    <location>
        <begin position="362"/>
        <end position="391"/>
    </location>
</feature>
<dbReference type="InterPro" id="IPR031157">
    <property type="entry name" value="G_TR_CS"/>
</dbReference>
<dbReference type="FunFam" id="2.40.30.10:FF:000070">
    <property type="entry name" value="Translation elongation factor EF-1 subunit"/>
    <property type="match status" value="1"/>
</dbReference>
<evidence type="ECO:0000256" key="6">
    <source>
        <dbReference type="ARBA" id="ARBA00022801"/>
    </source>
</evidence>
<dbReference type="FunFam" id="2.40.30.10:FF:000020">
    <property type="entry name" value="Translation elongation factor EF-1"/>
    <property type="match status" value="1"/>
</dbReference>
<evidence type="ECO:0000256" key="10">
    <source>
        <dbReference type="ARBA" id="ARBA00049117"/>
    </source>
</evidence>
<dbReference type="PROSITE" id="PS00301">
    <property type="entry name" value="G_TR_1"/>
    <property type="match status" value="1"/>
</dbReference>
<dbReference type="InterPro" id="IPR054696">
    <property type="entry name" value="GTP-eEF1A_C"/>
</dbReference>
<dbReference type="FunFam" id="3.40.50.300:FF:000204">
    <property type="entry name" value="Translation elongation factor Tu"/>
    <property type="match status" value="1"/>
</dbReference>
<dbReference type="InterPro" id="IPR015033">
    <property type="entry name" value="HBS1-like_N"/>
</dbReference>
<keyword evidence="5" id="KW-0547">Nucleotide-binding</keyword>
<comment type="catalytic activity">
    <reaction evidence="10">
        <text>GTP + H2O = GDP + phosphate + H(+)</text>
        <dbReference type="Rhea" id="RHEA:19669"/>
        <dbReference type="ChEBI" id="CHEBI:15377"/>
        <dbReference type="ChEBI" id="CHEBI:15378"/>
        <dbReference type="ChEBI" id="CHEBI:37565"/>
        <dbReference type="ChEBI" id="CHEBI:43474"/>
        <dbReference type="ChEBI" id="CHEBI:58189"/>
    </reaction>
    <physiologicalReaction direction="left-to-right" evidence="10">
        <dbReference type="Rhea" id="RHEA:19670"/>
    </physiologicalReaction>
</comment>
<evidence type="ECO:0000256" key="9">
    <source>
        <dbReference type="ARBA" id="ARBA00023134"/>
    </source>
</evidence>
<dbReference type="EMBL" id="JAGHQL010000008">
    <property type="protein sequence ID" value="KAH0545239.1"/>
    <property type="molecule type" value="Genomic_DNA"/>
</dbReference>
<dbReference type="GO" id="GO:0006417">
    <property type="term" value="P:regulation of translation"/>
    <property type="evidence" value="ECO:0007669"/>
    <property type="project" value="UniProtKB-KW"/>
</dbReference>
<comment type="similarity">
    <text evidence="2">Belongs to the TRAFAC class translation factor GTPase superfamily. Classic translation factor GTPase family. EF-Tu/EF-1A subfamily.</text>
</comment>
<keyword evidence="4" id="KW-0963">Cytoplasm</keyword>
<evidence type="ECO:0000256" key="8">
    <source>
        <dbReference type="ARBA" id="ARBA00022917"/>
    </source>
</evidence>
<feature type="compositionally biased region" description="Basic and acidic residues" evidence="13">
    <location>
        <begin position="299"/>
        <end position="309"/>
    </location>
</feature>
<dbReference type="Gene3D" id="3.40.50.300">
    <property type="entry name" value="P-loop containing nucleotide triphosphate hydrolases"/>
    <property type="match status" value="1"/>
</dbReference>
<evidence type="ECO:0000256" key="7">
    <source>
        <dbReference type="ARBA" id="ARBA00022845"/>
    </source>
</evidence>
<evidence type="ECO:0000259" key="14">
    <source>
        <dbReference type="PROSITE" id="PS51722"/>
    </source>
</evidence>
<reference evidence="15" key="1">
    <citation type="submission" date="2021-03" db="EMBL/GenBank/DDBJ databases">
        <title>Comparative genomics and phylogenomic investigation of the class Geoglossomycetes provide insights into ecological specialization and systematics.</title>
        <authorList>
            <person name="Melie T."/>
            <person name="Pirro S."/>
            <person name="Miller A.N."/>
            <person name="Quandt A."/>
        </authorList>
    </citation>
    <scope>NUCLEOTIDE SEQUENCE</scope>
    <source>
        <strain evidence="15">GBOQ0MN5Z8</strain>
    </source>
</reference>
<dbReference type="CDD" id="cd16267">
    <property type="entry name" value="HBS1-like_II"/>
    <property type="match status" value="1"/>
</dbReference>
<keyword evidence="8" id="KW-0648">Protein biosynthesis</keyword>
<dbReference type="Proteomes" id="UP000698800">
    <property type="component" value="Unassembled WGS sequence"/>
</dbReference>
<dbReference type="InterPro" id="IPR004161">
    <property type="entry name" value="EFTu-like_2"/>
</dbReference>
<dbReference type="SUPFAM" id="SSF50447">
    <property type="entry name" value="Translation proteins"/>
    <property type="match status" value="1"/>
</dbReference>
<evidence type="ECO:0000256" key="12">
    <source>
        <dbReference type="ARBA" id="ARBA00074866"/>
    </source>
</evidence>
<gene>
    <name evidence="15" type="ORF">FGG08_000693</name>
</gene>
<organism evidence="15 16">
    <name type="scientific">Glutinoglossum americanum</name>
    <dbReference type="NCBI Taxonomy" id="1670608"/>
    <lineage>
        <taxon>Eukaryota</taxon>
        <taxon>Fungi</taxon>
        <taxon>Dikarya</taxon>
        <taxon>Ascomycota</taxon>
        <taxon>Pezizomycotina</taxon>
        <taxon>Geoglossomycetes</taxon>
        <taxon>Geoglossales</taxon>
        <taxon>Geoglossaceae</taxon>
        <taxon>Glutinoglossum</taxon>
    </lineage>
</organism>
<dbReference type="PANTHER" id="PTHR23115">
    <property type="entry name" value="TRANSLATION FACTOR"/>
    <property type="match status" value="1"/>
</dbReference>
<evidence type="ECO:0000313" key="16">
    <source>
        <dbReference type="Proteomes" id="UP000698800"/>
    </source>
</evidence>
<comment type="subunit">
    <text evidence="11">Component of the Dom34-Hbs1 complex, also named Pelota-HBS1L complex, composed of dom34 and hbs1.</text>
</comment>
<feature type="region of interest" description="Disordered" evidence="13">
    <location>
        <begin position="203"/>
        <end position="230"/>
    </location>
</feature>
<dbReference type="GO" id="GO:1990533">
    <property type="term" value="C:Dom34-Hbs1 complex"/>
    <property type="evidence" value="ECO:0007669"/>
    <property type="project" value="UniProtKB-ARBA"/>
</dbReference>
<name>A0A9P8I8G4_9PEZI</name>
<dbReference type="PROSITE" id="PS51722">
    <property type="entry name" value="G_TR_2"/>
    <property type="match status" value="1"/>
</dbReference>
<feature type="region of interest" description="Disordered" evidence="13">
    <location>
        <begin position="94"/>
        <end position="129"/>
    </location>
</feature>
<dbReference type="SUPFAM" id="SSF50465">
    <property type="entry name" value="EF-Tu/eEF-1alpha/eIF2-gamma C-terminal domain"/>
    <property type="match status" value="1"/>
</dbReference>
<dbReference type="Pfam" id="PF08938">
    <property type="entry name" value="HBS1_N"/>
    <property type="match status" value="1"/>
</dbReference>
<evidence type="ECO:0000313" key="15">
    <source>
        <dbReference type="EMBL" id="KAH0545239.1"/>
    </source>
</evidence>
<dbReference type="InterPro" id="IPR027417">
    <property type="entry name" value="P-loop_NTPase"/>
</dbReference>
<evidence type="ECO:0000256" key="1">
    <source>
        <dbReference type="ARBA" id="ARBA00004496"/>
    </source>
</evidence>
<protein>
    <recommendedName>
        <fullName evidence="12">Elongation factor 1 alpha-like protein</fullName>
    </recommendedName>
    <alternativeName>
        <fullName evidence="3">Elongation factor 1-alpha</fullName>
    </alternativeName>
</protein>
<keyword evidence="6" id="KW-0378">Hydrolase</keyword>